<proteinExistence type="predicted"/>
<dbReference type="AlphaFoldDB" id="A0A800NGR3"/>
<protein>
    <submittedName>
        <fullName evidence="1">Uncharacterized protein</fullName>
    </submittedName>
</protein>
<name>A0A800NGR3_CYTFI</name>
<accession>A0A800NGR3</accession>
<sequence length="50" mass="5804">MTRKGARHFFAEQQEHLTHTYFYTVNAAIPKKICAAAIENETFLLITTYI</sequence>
<evidence type="ECO:0000313" key="1">
    <source>
        <dbReference type="EMBL" id="KAF0826118.1"/>
    </source>
</evidence>
<dbReference type="Proteomes" id="UP000465778">
    <property type="component" value="Unassembled WGS sequence"/>
</dbReference>
<organism evidence="1 2">
    <name type="scientific">Cytobacillus firmus</name>
    <name type="common">Bacillus firmus</name>
    <dbReference type="NCBI Taxonomy" id="1399"/>
    <lineage>
        <taxon>Bacteria</taxon>
        <taxon>Bacillati</taxon>
        <taxon>Bacillota</taxon>
        <taxon>Bacilli</taxon>
        <taxon>Bacillales</taxon>
        <taxon>Bacillaceae</taxon>
        <taxon>Cytobacillus</taxon>
    </lineage>
</organism>
<dbReference type="RefSeq" id="WP_335434902.1">
    <property type="nucleotide sequence ID" value="NZ_JBALOT010000016.1"/>
</dbReference>
<dbReference type="EMBL" id="VDEM01000001">
    <property type="protein sequence ID" value="KAF0826118.1"/>
    <property type="molecule type" value="Genomic_DNA"/>
</dbReference>
<evidence type="ECO:0000313" key="2">
    <source>
        <dbReference type="Proteomes" id="UP000465778"/>
    </source>
</evidence>
<comment type="caution">
    <text evidence="1">The sequence shown here is derived from an EMBL/GenBank/DDBJ whole genome shotgun (WGS) entry which is preliminary data.</text>
</comment>
<gene>
    <name evidence="1" type="ORF">KIS1582_0257</name>
</gene>
<reference evidence="1 2" key="1">
    <citation type="journal article" date="2020" name="G3 (Bethesda)">
        <title>Whole Genome Sequencing and Comparative Genomics of Two Nematicidal Bacillus Strains Reveals a Wide Range of Possible Virulence Factors.</title>
        <authorList>
            <person name="Susic N."/>
            <person name="Janezic S."/>
            <person name="Rupnik M."/>
            <person name="Geric Stare B."/>
        </authorList>
    </citation>
    <scope>NUCLEOTIDE SEQUENCE [LARGE SCALE GENOMIC DNA]</scope>
    <source>
        <strain evidence="1 2">I-1582</strain>
    </source>
</reference>